<dbReference type="EMBL" id="VIWW01000001">
    <property type="protein sequence ID" value="TWG03264.1"/>
    <property type="molecule type" value="Genomic_DNA"/>
</dbReference>
<evidence type="ECO:0000313" key="1">
    <source>
        <dbReference type="EMBL" id="TWG03264.1"/>
    </source>
</evidence>
<sequence>MSASEPITFEEYLASVQDDRMVIDMLVGTLQRLLIYPAQGFMAADPVPGEVTAAYERLRRAGFTSRLVTGGADTDR</sequence>
<proteinExistence type="predicted"/>
<organism evidence="1 2">
    <name type="scientific">Streptomyces brevispora</name>
    <dbReference type="NCBI Taxonomy" id="887462"/>
    <lineage>
        <taxon>Bacteria</taxon>
        <taxon>Bacillati</taxon>
        <taxon>Actinomycetota</taxon>
        <taxon>Actinomycetes</taxon>
        <taxon>Kitasatosporales</taxon>
        <taxon>Streptomycetaceae</taxon>
        <taxon>Streptomyces</taxon>
    </lineage>
</organism>
<reference evidence="1 2" key="1">
    <citation type="submission" date="2019-06" db="EMBL/GenBank/DDBJ databases">
        <title>Sequencing the genomes of 1000 actinobacteria strains.</title>
        <authorList>
            <person name="Klenk H.-P."/>
        </authorList>
    </citation>
    <scope>NUCLEOTIDE SEQUENCE [LARGE SCALE GENOMIC DNA]</scope>
    <source>
        <strain evidence="1 2">DSM 42059</strain>
    </source>
</reference>
<comment type="caution">
    <text evidence="1">The sequence shown here is derived from an EMBL/GenBank/DDBJ whole genome shotgun (WGS) entry which is preliminary data.</text>
</comment>
<gene>
    <name evidence="1" type="ORF">FHX80_111684</name>
</gene>
<protein>
    <submittedName>
        <fullName evidence="1">Uncharacterized protein</fullName>
    </submittedName>
</protein>
<evidence type="ECO:0000313" key="2">
    <source>
        <dbReference type="Proteomes" id="UP000318186"/>
    </source>
</evidence>
<accession>A0A561UV86</accession>
<dbReference type="AlphaFoldDB" id="A0A561UV86"/>
<name>A0A561UV86_9ACTN</name>
<dbReference type="Proteomes" id="UP000318186">
    <property type="component" value="Unassembled WGS sequence"/>
</dbReference>